<evidence type="ECO:0000313" key="5">
    <source>
        <dbReference type="Proteomes" id="UP000886469"/>
    </source>
</evidence>
<dbReference type="HAMAP" id="MF_01384">
    <property type="entry name" value="UreD"/>
    <property type="match status" value="1"/>
</dbReference>
<keyword evidence="2 3" id="KW-0143">Chaperone</keyword>
<sequence>MRRRHEKGRGSGGPAGLTAAAATENAIEEAARPGWQARLTLGFERRAQTTVLVRREHYGPLRVQKALYPEGPEVCEVIVLHPPGGIAGGDRLDLSLAAAPHAHALLTTPGAGKWYRSGGRPAQQSLRVRVARDAVVEWLPQETIVFDGADAQMHTRVELAAGGMFCGWEILCLGRTAAGECFGYGQLDLATRIESEGRPLWIERARLSGGSAWLDAAAGLAGRPVSATLLLAGRTVPQEWLDACLALPASDGLLTGVTALPELLVARCLAPNAETARAWLSEVWKCLRPAALGRAAVVPRIWNT</sequence>
<dbReference type="Proteomes" id="UP000886469">
    <property type="component" value="Unassembled WGS sequence"/>
</dbReference>
<reference evidence="4" key="1">
    <citation type="submission" date="2019-03" db="EMBL/GenBank/DDBJ databases">
        <title>Metabolic reconstructions from genomes of highly enriched 'Candidatus Accumulibacter' and 'Candidatus Competibacter' bioreactor populations.</title>
        <authorList>
            <person name="Annavajhala M.K."/>
            <person name="Welles L."/>
            <person name="Abbas B."/>
            <person name="Sorokin D."/>
            <person name="Park H."/>
            <person name="Van Loosdrecht M."/>
            <person name="Chandran K."/>
        </authorList>
    </citation>
    <scope>NUCLEOTIDE SEQUENCE</scope>
    <source>
        <strain evidence="4">SBR_L</strain>
    </source>
</reference>
<comment type="subunit">
    <text evidence="3">UreD, UreF and UreG form a complex that acts as a GTP-hydrolysis-dependent molecular chaperone, activating the urease apoprotein by helping to assemble the nickel containing metallocenter of UreC. The UreE protein probably delivers the nickel.</text>
</comment>
<comment type="similarity">
    <text evidence="1 3">Belongs to the UreD family.</text>
</comment>
<comment type="subcellular location">
    <subcellularLocation>
        <location evidence="3">Cytoplasm</location>
    </subcellularLocation>
</comment>
<evidence type="ECO:0000256" key="3">
    <source>
        <dbReference type="HAMAP-Rule" id="MF_01384"/>
    </source>
</evidence>
<evidence type="ECO:0000256" key="2">
    <source>
        <dbReference type="ARBA" id="ARBA00023186"/>
    </source>
</evidence>
<evidence type="ECO:0000256" key="1">
    <source>
        <dbReference type="ARBA" id="ARBA00007177"/>
    </source>
</evidence>
<gene>
    <name evidence="3" type="primary">ureD</name>
    <name evidence="4" type="ORF">E4Q08_17840</name>
</gene>
<dbReference type="EMBL" id="SPMX01000059">
    <property type="protein sequence ID" value="NMQ06972.1"/>
    <property type="molecule type" value="Genomic_DNA"/>
</dbReference>
<keyword evidence="3" id="KW-0996">Nickel insertion</keyword>
<name>A0ABX1TFG5_9PROT</name>
<dbReference type="RefSeq" id="WP_169071366.1">
    <property type="nucleotide sequence ID" value="NZ_SPMX01000059.1"/>
</dbReference>
<dbReference type="Pfam" id="PF01774">
    <property type="entry name" value="UreD"/>
    <property type="match status" value="1"/>
</dbReference>
<comment type="function">
    <text evidence="3">Required for maturation of urease via the functional incorporation of the urease nickel metallocenter.</text>
</comment>
<dbReference type="PANTHER" id="PTHR33643">
    <property type="entry name" value="UREASE ACCESSORY PROTEIN D"/>
    <property type="match status" value="1"/>
</dbReference>
<keyword evidence="5" id="KW-1185">Reference proteome</keyword>
<evidence type="ECO:0000313" key="4">
    <source>
        <dbReference type="EMBL" id="NMQ06972.1"/>
    </source>
</evidence>
<comment type="caution">
    <text evidence="4">The sequence shown here is derived from an EMBL/GenBank/DDBJ whole genome shotgun (WGS) entry which is preliminary data.</text>
</comment>
<organism evidence="4 5">
    <name type="scientific">Candidatus Accumulibacter contiguus</name>
    <dbReference type="NCBI Taxonomy" id="2954381"/>
    <lineage>
        <taxon>Bacteria</taxon>
        <taxon>Pseudomonadati</taxon>
        <taxon>Pseudomonadota</taxon>
        <taxon>Betaproteobacteria</taxon>
        <taxon>Candidatus Accumulibacter</taxon>
    </lineage>
</organism>
<dbReference type="PANTHER" id="PTHR33643:SF1">
    <property type="entry name" value="UREASE ACCESSORY PROTEIN D"/>
    <property type="match status" value="1"/>
</dbReference>
<accession>A0ABX1TFG5</accession>
<protein>
    <recommendedName>
        <fullName evidence="3">Urease accessory protein UreD</fullName>
    </recommendedName>
</protein>
<dbReference type="InterPro" id="IPR002669">
    <property type="entry name" value="UreD"/>
</dbReference>
<keyword evidence="3" id="KW-0963">Cytoplasm</keyword>
<proteinExistence type="inferred from homology"/>